<evidence type="ECO:0000259" key="2">
    <source>
        <dbReference type="PROSITE" id="PS50994"/>
    </source>
</evidence>
<dbReference type="InterPro" id="IPR012337">
    <property type="entry name" value="RNaseH-like_sf"/>
</dbReference>
<organism evidence="3 4">
    <name type="scientific">Luteibacter sahnii</name>
    <dbReference type="NCBI Taxonomy" id="3021977"/>
    <lineage>
        <taxon>Bacteria</taxon>
        <taxon>Pseudomonadati</taxon>
        <taxon>Pseudomonadota</taxon>
        <taxon>Gammaproteobacteria</taxon>
        <taxon>Lysobacterales</taxon>
        <taxon>Rhodanobacteraceae</taxon>
        <taxon>Luteibacter</taxon>
    </lineage>
</organism>
<dbReference type="PANTHER" id="PTHR47515:SF1">
    <property type="entry name" value="BLR2054 PROTEIN"/>
    <property type="match status" value="1"/>
</dbReference>
<gene>
    <name evidence="3" type="ORF">P3W24_13360</name>
</gene>
<name>A0ABT6BD59_9GAMM</name>
<keyword evidence="4" id="KW-1185">Reference proteome</keyword>
<dbReference type="PROSITE" id="PS50994">
    <property type="entry name" value="INTEGRASE"/>
    <property type="match status" value="1"/>
</dbReference>
<dbReference type="Gene3D" id="3.30.420.10">
    <property type="entry name" value="Ribonuclease H-like superfamily/Ribonuclease H"/>
    <property type="match status" value="1"/>
</dbReference>
<sequence length="377" mass="43755">MKKSRFTEEQIAYALKQAELGTTVGEICRKMGVAEATFYVWRKKYGGLGPSELKRLRLLEEENRKLKQLVADLSLDKAMLQEVVNKKALRPAQKRHWVGRLRGRFGVSERRALRIMAMSRSAFSYKAKARDCRAIRLRMREITQTRIHYGCERVFVMLRREGWRDNHKRVHRIYKEEGLSLRHCRPRRSRSARRRQPIKVATGPNTLWGMDFVSDALFDGRRFRLLTVVDHFTHECLDIVVDQSLRGEHVAEAMARLVAQRGRPAAIKVDKGSEFAGKVMGRWAYENGVELDFSRRGTPTDNALVESFNGRLRQECLNEHWFLSLTDARSKIEAWRRFYNEERPHTALAWKTPGEFAQEHGAQANFQVPTKVGISTS</sequence>
<comment type="caution">
    <text evidence="3">The sequence shown here is derived from an EMBL/GenBank/DDBJ whole genome shotgun (WGS) entry which is preliminary data.</text>
</comment>
<protein>
    <submittedName>
        <fullName evidence="3">IS3 family transposase</fullName>
    </submittedName>
</protein>
<evidence type="ECO:0000256" key="1">
    <source>
        <dbReference type="ARBA" id="ARBA00009964"/>
    </source>
</evidence>
<dbReference type="NCBIfam" id="NF033516">
    <property type="entry name" value="transpos_IS3"/>
    <property type="match status" value="1"/>
</dbReference>
<dbReference type="InterPro" id="IPR009057">
    <property type="entry name" value="Homeodomain-like_sf"/>
</dbReference>
<dbReference type="SUPFAM" id="SSF46689">
    <property type="entry name" value="Homeodomain-like"/>
    <property type="match status" value="1"/>
</dbReference>
<dbReference type="Pfam" id="PF01527">
    <property type="entry name" value="HTH_Tnp_1"/>
    <property type="match status" value="1"/>
</dbReference>
<dbReference type="InterPro" id="IPR001584">
    <property type="entry name" value="Integrase_cat-core"/>
</dbReference>
<dbReference type="PANTHER" id="PTHR47515">
    <property type="entry name" value="LOW CALCIUM RESPONSE LOCUS PROTEIN T"/>
    <property type="match status" value="1"/>
</dbReference>
<dbReference type="InterPro" id="IPR002514">
    <property type="entry name" value="Transposase_8"/>
</dbReference>
<dbReference type="InterPro" id="IPR036397">
    <property type="entry name" value="RNaseH_sf"/>
</dbReference>
<dbReference type="InterPro" id="IPR048020">
    <property type="entry name" value="Transpos_IS3"/>
</dbReference>
<dbReference type="SUPFAM" id="SSF53098">
    <property type="entry name" value="Ribonuclease H-like"/>
    <property type="match status" value="1"/>
</dbReference>
<reference evidence="3 4" key="1">
    <citation type="journal article" date="2024" name="Curr. Microbiol.">
        <title>Luteibacter sahnii sp. nov., A Novel Yellow-Colored Xanthomonadin Pigment Producing Probiotic Bacterium from Healthy Rice Seed Microbiome.</title>
        <authorList>
            <person name="Jaiswal G."/>
            <person name="Rana R."/>
            <person name="Nayak P.K."/>
            <person name="Chouhan R."/>
            <person name="Gandhi S.G."/>
            <person name="Patel H.K."/>
            <person name="Patil P.B."/>
        </authorList>
    </citation>
    <scope>NUCLEOTIDE SEQUENCE [LARGE SCALE GENOMIC DNA]</scope>
    <source>
        <strain evidence="3 4">PPL201</strain>
    </source>
</reference>
<evidence type="ECO:0000313" key="3">
    <source>
        <dbReference type="EMBL" id="MDF4025960.1"/>
    </source>
</evidence>
<accession>A0ABT6BD59</accession>
<evidence type="ECO:0000313" key="4">
    <source>
        <dbReference type="Proteomes" id="UP001528850"/>
    </source>
</evidence>
<proteinExistence type="inferred from homology"/>
<comment type="similarity">
    <text evidence="1">Belongs to the transposase 8 family.</text>
</comment>
<dbReference type="Proteomes" id="UP001528850">
    <property type="component" value="Unassembled WGS sequence"/>
</dbReference>
<dbReference type="EMBL" id="JARJJS010000003">
    <property type="protein sequence ID" value="MDF4025960.1"/>
    <property type="molecule type" value="Genomic_DNA"/>
</dbReference>
<feature type="domain" description="Integrase catalytic" evidence="2">
    <location>
        <begin position="200"/>
        <end position="361"/>
    </location>
</feature>
<dbReference type="Pfam" id="PF13683">
    <property type="entry name" value="rve_3"/>
    <property type="match status" value="1"/>
</dbReference>